<sequence length="127" mass="14141">MTDLYVLLVEDNRDDEELALWSLGKAGLTHVTVAHDGLEALTLLFGSPPSAGQEPFLPDILLLDLRLPKIDGLEVLKQLRSNERTKMLKVFALSSSEDPQDKKICSDLGVIAFLSKPLEREKLLPYL</sequence>
<evidence type="ECO:0000313" key="4">
    <source>
        <dbReference type="Proteomes" id="UP000319449"/>
    </source>
</evidence>
<dbReference type="SUPFAM" id="SSF52172">
    <property type="entry name" value="CheY-like"/>
    <property type="match status" value="1"/>
</dbReference>
<dbReference type="AlphaFoldDB" id="A0A562VKE8"/>
<organism evidence="3 4">
    <name type="scientific">Geobacter argillaceus</name>
    <dbReference type="NCBI Taxonomy" id="345631"/>
    <lineage>
        <taxon>Bacteria</taxon>
        <taxon>Pseudomonadati</taxon>
        <taxon>Thermodesulfobacteriota</taxon>
        <taxon>Desulfuromonadia</taxon>
        <taxon>Geobacterales</taxon>
        <taxon>Geobacteraceae</taxon>
        <taxon>Geobacter</taxon>
    </lineage>
</organism>
<dbReference type="PROSITE" id="PS50110">
    <property type="entry name" value="RESPONSE_REGULATORY"/>
    <property type="match status" value="1"/>
</dbReference>
<dbReference type="EMBL" id="VLLN01000017">
    <property type="protein sequence ID" value="TWJ18254.1"/>
    <property type="molecule type" value="Genomic_DNA"/>
</dbReference>
<dbReference type="OrthoDB" id="5396654at2"/>
<dbReference type="Pfam" id="PF00072">
    <property type="entry name" value="Response_reg"/>
    <property type="match status" value="1"/>
</dbReference>
<dbReference type="PANTHER" id="PTHR44520:SF1">
    <property type="entry name" value="TWO-COMPONENT SYSTEM REGULATORY PROTEIN"/>
    <property type="match status" value="1"/>
</dbReference>
<dbReference type="PANTHER" id="PTHR44520">
    <property type="entry name" value="RESPONSE REGULATOR RCP1-RELATED"/>
    <property type="match status" value="1"/>
</dbReference>
<dbReference type="InterPro" id="IPR011006">
    <property type="entry name" value="CheY-like_superfamily"/>
</dbReference>
<reference evidence="3 4" key="1">
    <citation type="submission" date="2019-07" db="EMBL/GenBank/DDBJ databases">
        <title>Genomic Encyclopedia of Archaeal and Bacterial Type Strains, Phase II (KMG-II): from individual species to whole genera.</title>
        <authorList>
            <person name="Goeker M."/>
        </authorList>
    </citation>
    <scope>NUCLEOTIDE SEQUENCE [LARGE SCALE GENOMIC DNA]</scope>
    <source>
        <strain evidence="3 4">ATCC BAA-1139</strain>
    </source>
</reference>
<accession>A0A562VKE8</accession>
<evidence type="ECO:0000259" key="2">
    <source>
        <dbReference type="PROSITE" id="PS50110"/>
    </source>
</evidence>
<feature type="domain" description="Response regulatory" evidence="2">
    <location>
        <begin position="5"/>
        <end position="127"/>
    </location>
</feature>
<dbReference type="InterPro" id="IPR052893">
    <property type="entry name" value="TCS_response_regulator"/>
</dbReference>
<proteinExistence type="predicted"/>
<evidence type="ECO:0000313" key="3">
    <source>
        <dbReference type="EMBL" id="TWJ18254.1"/>
    </source>
</evidence>
<dbReference type="SMART" id="SM00448">
    <property type="entry name" value="REC"/>
    <property type="match status" value="1"/>
</dbReference>
<dbReference type="RefSeq" id="WP_145023532.1">
    <property type="nucleotide sequence ID" value="NZ_VLLN01000017.1"/>
</dbReference>
<evidence type="ECO:0000256" key="1">
    <source>
        <dbReference type="PROSITE-ProRule" id="PRU00169"/>
    </source>
</evidence>
<keyword evidence="4" id="KW-1185">Reference proteome</keyword>
<dbReference type="Proteomes" id="UP000319449">
    <property type="component" value="Unassembled WGS sequence"/>
</dbReference>
<keyword evidence="1" id="KW-0597">Phosphoprotein</keyword>
<comment type="caution">
    <text evidence="3">The sequence shown here is derived from an EMBL/GenBank/DDBJ whole genome shotgun (WGS) entry which is preliminary data.</text>
</comment>
<dbReference type="InterPro" id="IPR001789">
    <property type="entry name" value="Sig_transdc_resp-reg_receiver"/>
</dbReference>
<dbReference type="GO" id="GO:0000160">
    <property type="term" value="P:phosphorelay signal transduction system"/>
    <property type="evidence" value="ECO:0007669"/>
    <property type="project" value="InterPro"/>
</dbReference>
<feature type="modified residue" description="4-aspartylphosphate" evidence="1">
    <location>
        <position position="64"/>
    </location>
</feature>
<protein>
    <submittedName>
        <fullName evidence="3">Response regulator receiver domain-containing protein</fullName>
    </submittedName>
</protein>
<name>A0A562VKE8_9BACT</name>
<dbReference type="Gene3D" id="3.40.50.2300">
    <property type="match status" value="1"/>
</dbReference>
<gene>
    <name evidence="3" type="ORF">JN12_02656</name>
</gene>